<dbReference type="EMBL" id="JACSQT010000022">
    <property type="protein sequence ID" value="MBD7939638.1"/>
    <property type="molecule type" value="Genomic_DNA"/>
</dbReference>
<accession>A0ABR8QVV6</accession>
<dbReference type="RefSeq" id="WP_191817292.1">
    <property type="nucleotide sequence ID" value="NZ_JACSQT010000022.1"/>
</dbReference>
<organism evidence="1 2">
    <name type="scientific">Cytobacillus stercorigallinarum</name>
    <dbReference type="NCBI Taxonomy" id="2762240"/>
    <lineage>
        <taxon>Bacteria</taxon>
        <taxon>Bacillati</taxon>
        <taxon>Bacillota</taxon>
        <taxon>Bacilli</taxon>
        <taxon>Bacillales</taxon>
        <taxon>Bacillaceae</taxon>
        <taxon>Cytobacillus</taxon>
    </lineage>
</organism>
<name>A0ABR8QVV6_9BACI</name>
<proteinExistence type="predicted"/>
<evidence type="ECO:0000313" key="1">
    <source>
        <dbReference type="EMBL" id="MBD7939638.1"/>
    </source>
</evidence>
<gene>
    <name evidence="1" type="ORF">H9655_21580</name>
</gene>
<comment type="caution">
    <text evidence="1">The sequence shown here is derived from an EMBL/GenBank/DDBJ whole genome shotgun (WGS) entry which is preliminary data.</text>
</comment>
<keyword evidence="2" id="KW-1185">Reference proteome</keyword>
<evidence type="ECO:0000313" key="2">
    <source>
        <dbReference type="Proteomes" id="UP000657931"/>
    </source>
</evidence>
<dbReference type="Gene3D" id="1.10.1660.10">
    <property type="match status" value="1"/>
</dbReference>
<dbReference type="Proteomes" id="UP000657931">
    <property type="component" value="Unassembled WGS sequence"/>
</dbReference>
<sequence>MENAEEYGYFAKDVAMDIDITTSTLRRWSIELEKAGYHFQRNEKEQRIYYERDFKVFREIKKFLGNQVPFVDAIKSVVSMDLSKKNASKTPSVKTDELRLSRCELEEIVNRAVKTAVEEEREKMFQMFEKKLNNTLERRDNFFIEEMRREQEERKVLIEEVAAVKEKEKKPFWKRLFGG</sequence>
<reference evidence="1 2" key="1">
    <citation type="submission" date="2020-08" db="EMBL/GenBank/DDBJ databases">
        <title>A Genomic Blueprint of the Chicken Gut Microbiome.</title>
        <authorList>
            <person name="Gilroy R."/>
            <person name="Ravi A."/>
            <person name="Getino M."/>
            <person name="Pursley I."/>
            <person name="Horton D.L."/>
            <person name="Alikhan N.-F."/>
            <person name="Baker D."/>
            <person name="Gharbi K."/>
            <person name="Hall N."/>
            <person name="Watson M."/>
            <person name="Adriaenssens E.M."/>
            <person name="Foster-Nyarko E."/>
            <person name="Jarju S."/>
            <person name="Secka A."/>
            <person name="Antonio M."/>
            <person name="Oren A."/>
            <person name="Chaudhuri R."/>
            <person name="La Ragione R.M."/>
            <person name="Hildebrand F."/>
            <person name="Pallen M.J."/>
        </authorList>
    </citation>
    <scope>NUCLEOTIDE SEQUENCE [LARGE SCALE GENOMIC DNA]</scope>
    <source>
        <strain evidence="1 2">Sa5YUA1</strain>
    </source>
</reference>
<protein>
    <submittedName>
        <fullName evidence="1">MerR family transcriptional regulator</fullName>
    </submittedName>
</protein>